<name>A0ABV7X5V2_9SPHN</name>
<dbReference type="GO" id="GO:0008168">
    <property type="term" value="F:methyltransferase activity"/>
    <property type="evidence" value="ECO:0007669"/>
    <property type="project" value="UniProtKB-KW"/>
</dbReference>
<dbReference type="EMBL" id="JBHRXV010000001">
    <property type="protein sequence ID" value="MFC3711499.1"/>
    <property type="molecule type" value="Genomic_DNA"/>
</dbReference>
<dbReference type="InterPro" id="IPR029063">
    <property type="entry name" value="SAM-dependent_MTases_sf"/>
</dbReference>
<reference evidence="2" key="1">
    <citation type="journal article" date="2019" name="Int. J. Syst. Evol. Microbiol.">
        <title>The Global Catalogue of Microorganisms (GCM) 10K type strain sequencing project: providing services to taxonomists for standard genome sequencing and annotation.</title>
        <authorList>
            <consortium name="The Broad Institute Genomics Platform"/>
            <consortium name="The Broad Institute Genome Sequencing Center for Infectious Disease"/>
            <person name="Wu L."/>
            <person name="Ma J."/>
        </authorList>
    </citation>
    <scope>NUCLEOTIDE SEQUENCE [LARGE SCALE GENOMIC DNA]</scope>
    <source>
        <strain evidence="2">KCTC 42644</strain>
    </source>
</reference>
<evidence type="ECO:0000313" key="2">
    <source>
        <dbReference type="Proteomes" id="UP001595615"/>
    </source>
</evidence>
<gene>
    <name evidence="1" type="ORF">ACFOMD_02885</name>
</gene>
<organism evidence="1 2">
    <name type="scientific">Sphingoaurantiacus capsulatus</name>
    <dbReference type="NCBI Taxonomy" id="1771310"/>
    <lineage>
        <taxon>Bacteria</taxon>
        <taxon>Pseudomonadati</taxon>
        <taxon>Pseudomonadota</taxon>
        <taxon>Alphaproteobacteria</taxon>
        <taxon>Sphingomonadales</taxon>
        <taxon>Sphingosinicellaceae</taxon>
        <taxon>Sphingoaurantiacus</taxon>
    </lineage>
</organism>
<dbReference type="Proteomes" id="UP001595615">
    <property type="component" value="Unassembled WGS sequence"/>
</dbReference>
<dbReference type="Gene3D" id="3.40.50.150">
    <property type="entry name" value="Vaccinia Virus protein VP39"/>
    <property type="match status" value="1"/>
</dbReference>
<protein>
    <submittedName>
        <fullName evidence="1">Class I SAM-dependent methyltransferase</fullName>
    </submittedName>
</protein>
<dbReference type="GO" id="GO:0032259">
    <property type="term" value="P:methylation"/>
    <property type="evidence" value="ECO:0007669"/>
    <property type="project" value="UniProtKB-KW"/>
</dbReference>
<sequence length="204" mass="22527">MERAVAVGAGGILERTPSKGEQLMLFAKNFVKHPKMLGSVIPSSRFLIDKLLAPVDWANARLFVEYGPGIGNISAEVLRRMHPDAKLVLFELNDDFTEFLKTAFRDPRLIVLHRSAADVGRVLAEAGLGKADYIISGIPFSTMPEGVRNDIADATHAALAPGGQFLVYQFSPKVLEVLEPRFARIDRDFEAINVPPAQLYFAHR</sequence>
<keyword evidence="1" id="KW-0808">Transferase</keyword>
<accession>A0ABV7X5V2</accession>
<keyword evidence="2" id="KW-1185">Reference proteome</keyword>
<evidence type="ECO:0000313" key="1">
    <source>
        <dbReference type="EMBL" id="MFC3711499.1"/>
    </source>
</evidence>
<dbReference type="RefSeq" id="WP_380856519.1">
    <property type="nucleotide sequence ID" value="NZ_JBHRXV010000001.1"/>
</dbReference>
<keyword evidence="1" id="KW-0489">Methyltransferase</keyword>
<proteinExistence type="predicted"/>
<dbReference type="SUPFAM" id="SSF53335">
    <property type="entry name" value="S-adenosyl-L-methionine-dependent methyltransferases"/>
    <property type="match status" value="1"/>
</dbReference>
<comment type="caution">
    <text evidence="1">The sequence shown here is derived from an EMBL/GenBank/DDBJ whole genome shotgun (WGS) entry which is preliminary data.</text>
</comment>